<dbReference type="Proteomes" id="UP000189670">
    <property type="component" value="Unassembled WGS sequence"/>
</dbReference>
<proteinExistence type="predicted"/>
<reference evidence="2" key="1">
    <citation type="submission" date="2012-11" db="EMBL/GenBank/DDBJ databases">
        <authorList>
            <person name="Lucero-Rivera Y.E."/>
            <person name="Tovar-Ramirez D."/>
        </authorList>
    </citation>
    <scope>NUCLEOTIDE SEQUENCE [LARGE SCALE GENOMIC DNA]</scope>
    <source>
        <strain evidence="2">Araruama</strain>
    </source>
</reference>
<dbReference type="Gene3D" id="2.60.40.1120">
    <property type="entry name" value="Carboxypeptidase-like, regulatory domain"/>
    <property type="match status" value="1"/>
</dbReference>
<evidence type="ECO:0008006" key="3">
    <source>
        <dbReference type="Google" id="ProtNLM"/>
    </source>
</evidence>
<dbReference type="EMBL" id="ATBP01001873">
    <property type="protein sequence ID" value="ETR66601.1"/>
    <property type="molecule type" value="Genomic_DNA"/>
</dbReference>
<evidence type="ECO:0000313" key="1">
    <source>
        <dbReference type="EMBL" id="ETR66601.1"/>
    </source>
</evidence>
<dbReference type="AlphaFoldDB" id="A0A1V1NVM1"/>
<accession>A0A1V1NVM1</accession>
<organism evidence="1 2">
    <name type="scientific">Candidatus Magnetoglobus multicellularis str. Araruama</name>
    <dbReference type="NCBI Taxonomy" id="890399"/>
    <lineage>
        <taxon>Bacteria</taxon>
        <taxon>Pseudomonadati</taxon>
        <taxon>Thermodesulfobacteriota</taxon>
        <taxon>Desulfobacteria</taxon>
        <taxon>Desulfobacterales</taxon>
        <taxon>Desulfobacteraceae</taxon>
        <taxon>Candidatus Magnetoglobus</taxon>
    </lineage>
</organism>
<name>A0A1V1NVM1_9BACT</name>
<gene>
    <name evidence="1" type="ORF">OMM_12588</name>
</gene>
<dbReference type="InterPro" id="IPR008969">
    <property type="entry name" value="CarboxyPept-like_regulatory"/>
</dbReference>
<evidence type="ECO:0000313" key="2">
    <source>
        <dbReference type="Proteomes" id="UP000189670"/>
    </source>
</evidence>
<dbReference type="SUPFAM" id="SSF49464">
    <property type="entry name" value="Carboxypeptidase regulatory domain-like"/>
    <property type="match status" value="1"/>
</dbReference>
<comment type="caution">
    <text evidence="1">The sequence shown here is derived from an EMBL/GenBank/DDBJ whole genome shotgun (WGS) entry which is preliminary data.</text>
</comment>
<protein>
    <recommendedName>
        <fullName evidence="3">Carboxypeptidase regulatory-like domain-containing protein</fullName>
    </recommendedName>
</protein>
<sequence length="101" mass="11711">MILNSKKIPVIHGFVTDEQGDPLTGILVSVRSIDDNHDYITNDEGWFECTGLKSEQQYLLFTSSSDYMPAYYSESKQFMYWKMRPGFILHRIIAISPSKRI</sequence>
<dbReference type="Pfam" id="PF13620">
    <property type="entry name" value="CarboxypepD_reg"/>
    <property type="match status" value="1"/>
</dbReference>